<dbReference type="EMBL" id="CWQY01000007">
    <property type="protein sequence ID" value="CSC44872.1"/>
    <property type="molecule type" value="Genomic_DNA"/>
</dbReference>
<name>A0A655YL53_VIBCL</name>
<dbReference type="AlphaFoldDB" id="A0A655YL53"/>
<sequence length="78" mass="8690">MSRPSLNGTRLSSNMDILAKNSVAAICFTKLKGGSLSKKPSLKFPVMFLDIKTKIVMKIATKIRTLIHKPSYNENPRL</sequence>
<evidence type="ECO:0000313" key="2">
    <source>
        <dbReference type="Proteomes" id="UP000041770"/>
    </source>
</evidence>
<reference evidence="1 2" key="1">
    <citation type="submission" date="2015-07" db="EMBL/GenBank/DDBJ databases">
        <authorList>
            <consortium name="Pathogen Informatics"/>
        </authorList>
    </citation>
    <scope>NUCLEOTIDE SEQUENCE [LARGE SCALE GENOMIC DNA]</scope>
    <source>
        <strain evidence="1 2">A316</strain>
    </source>
</reference>
<proteinExistence type="predicted"/>
<accession>A0A655YL53</accession>
<evidence type="ECO:0000313" key="1">
    <source>
        <dbReference type="EMBL" id="CSC44872.1"/>
    </source>
</evidence>
<gene>
    <name evidence="1" type="ORF">ERS013200_01427</name>
</gene>
<organism evidence="1 2">
    <name type="scientific">Vibrio cholerae</name>
    <dbReference type="NCBI Taxonomy" id="666"/>
    <lineage>
        <taxon>Bacteria</taxon>
        <taxon>Pseudomonadati</taxon>
        <taxon>Pseudomonadota</taxon>
        <taxon>Gammaproteobacteria</taxon>
        <taxon>Vibrionales</taxon>
        <taxon>Vibrionaceae</taxon>
        <taxon>Vibrio</taxon>
    </lineage>
</organism>
<dbReference type="Proteomes" id="UP000041770">
    <property type="component" value="Unassembled WGS sequence"/>
</dbReference>
<protein>
    <submittedName>
        <fullName evidence="1">Uncharacterized protein</fullName>
    </submittedName>
</protein>